<dbReference type="EMBL" id="AMCI01008956">
    <property type="protein sequence ID" value="EJW90254.1"/>
    <property type="molecule type" value="Genomic_DNA"/>
</dbReference>
<comment type="caution">
    <text evidence="2">The sequence shown here is derived from an EMBL/GenBank/DDBJ whole genome shotgun (WGS) entry which is preliminary data.</text>
</comment>
<proteinExistence type="predicted"/>
<accession>J9FSA6</accession>
<evidence type="ECO:0000313" key="2">
    <source>
        <dbReference type="EMBL" id="EJW90254.1"/>
    </source>
</evidence>
<dbReference type="AlphaFoldDB" id="J9FSA6"/>
<evidence type="ECO:0000256" key="1">
    <source>
        <dbReference type="SAM" id="MobiDB-lite"/>
    </source>
</evidence>
<organism evidence="2">
    <name type="scientific">gut metagenome</name>
    <dbReference type="NCBI Taxonomy" id="749906"/>
    <lineage>
        <taxon>unclassified sequences</taxon>
        <taxon>metagenomes</taxon>
        <taxon>organismal metagenomes</taxon>
    </lineage>
</organism>
<reference evidence="2" key="1">
    <citation type="journal article" date="2012" name="PLoS ONE">
        <title>Gene sets for utilization of primary and secondary nutrition supplies in the distal gut of endangered iberian lynx.</title>
        <authorList>
            <person name="Alcaide M."/>
            <person name="Messina E."/>
            <person name="Richter M."/>
            <person name="Bargiela R."/>
            <person name="Peplies J."/>
            <person name="Huws S.A."/>
            <person name="Newbold C.J."/>
            <person name="Golyshin P.N."/>
            <person name="Simon M.A."/>
            <person name="Lopez G."/>
            <person name="Yakimov M.M."/>
            <person name="Ferrer M."/>
        </authorList>
    </citation>
    <scope>NUCLEOTIDE SEQUENCE</scope>
</reference>
<protein>
    <submittedName>
        <fullName evidence="2">Uncharacterized protein</fullName>
    </submittedName>
</protein>
<feature type="region of interest" description="Disordered" evidence="1">
    <location>
        <begin position="1"/>
        <end position="25"/>
    </location>
</feature>
<gene>
    <name evidence="2" type="ORF">EVA_21639</name>
</gene>
<name>J9FSA6_9ZZZZ</name>
<sequence>EDAAVKGKNSSQTAKYVSLQKKESC</sequence>
<feature type="non-terminal residue" evidence="2">
    <location>
        <position position="1"/>
    </location>
</feature>